<dbReference type="EMBL" id="FMJD01000001">
    <property type="protein sequence ID" value="SCM70774.1"/>
    <property type="molecule type" value="Genomic_DNA"/>
</dbReference>
<evidence type="ECO:0000313" key="2">
    <source>
        <dbReference type="EMBL" id="SCM70774.1"/>
    </source>
</evidence>
<dbReference type="AlphaFoldDB" id="A0A212KZM8"/>
<organism evidence="2">
    <name type="scientific">uncultured Pleomorphomonas sp</name>
    <dbReference type="NCBI Taxonomy" id="442121"/>
    <lineage>
        <taxon>Bacteria</taxon>
        <taxon>Pseudomonadati</taxon>
        <taxon>Pseudomonadota</taxon>
        <taxon>Alphaproteobacteria</taxon>
        <taxon>Hyphomicrobiales</taxon>
        <taxon>Pleomorphomonadaceae</taxon>
        <taxon>Pleomorphomonas</taxon>
        <taxon>environmental samples</taxon>
    </lineage>
</organism>
<proteinExistence type="predicted"/>
<sequence>MIRLEDCELVEMRSADDEAAFFARMGRFFASAKVRRECGGYPLNDGPGYRWFVVRLKGQTRVLGFISIEHQLDIVRIREGYLRPEVRGRGLFRALRDHVLGYVDEFDLACTTRVPETCVRFLAPHGFQVRATRGRWVTLVRNAHAGRDGSREAGRGPVRRTGRLAAGETGGRHQPDPPMPA</sequence>
<name>A0A212KZM8_9HYPH</name>
<dbReference type="SUPFAM" id="SSF55729">
    <property type="entry name" value="Acyl-CoA N-acyltransferases (Nat)"/>
    <property type="match status" value="1"/>
</dbReference>
<dbReference type="Gene3D" id="3.40.630.30">
    <property type="match status" value="1"/>
</dbReference>
<protein>
    <submittedName>
        <fullName evidence="2">Transcriptional regulator</fullName>
    </submittedName>
</protein>
<accession>A0A212KZM8</accession>
<dbReference type="RefSeq" id="WP_118847918.1">
    <property type="nucleotide sequence ID" value="NZ_LT608334.1"/>
</dbReference>
<feature type="region of interest" description="Disordered" evidence="1">
    <location>
        <begin position="146"/>
        <end position="181"/>
    </location>
</feature>
<dbReference type="InterPro" id="IPR016181">
    <property type="entry name" value="Acyl_CoA_acyltransferase"/>
</dbReference>
<evidence type="ECO:0000256" key="1">
    <source>
        <dbReference type="SAM" id="MobiDB-lite"/>
    </source>
</evidence>
<reference evidence="2" key="1">
    <citation type="submission" date="2016-08" db="EMBL/GenBank/DDBJ databases">
        <authorList>
            <person name="Seilhamer J.J."/>
        </authorList>
    </citation>
    <scope>NUCLEOTIDE SEQUENCE</scope>
    <source>
        <strain evidence="2">86</strain>
    </source>
</reference>
<gene>
    <name evidence="2" type="ORF">KL86PLE_10276</name>
</gene>